<dbReference type="PANTHER" id="PTHR43233">
    <property type="entry name" value="FAMILY N-ACETYLTRANSFERASE, PUTATIVE (AFU_ORTHOLOGUE AFUA_6G03350)-RELATED"/>
    <property type="match status" value="1"/>
</dbReference>
<evidence type="ECO:0000313" key="2">
    <source>
        <dbReference type="EMBL" id="MBU6081202.1"/>
    </source>
</evidence>
<protein>
    <submittedName>
        <fullName evidence="2">GNAT family N-acetyltransferase</fullName>
    </submittedName>
</protein>
<proteinExistence type="predicted"/>
<feature type="domain" description="N-acetyltransferase" evidence="1">
    <location>
        <begin position="6"/>
        <end position="138"/>
    </location>
</feature>
<gene>
    <name evidence="2" type="ORF">KQ486_09215</name>
</gene>
<dbReference type="EMBL" id="JAHLZF010000012">
    <property type="protein sequence ID" value="MBU6081202.1"/>
    <property type="molecule type" value="Genomic_DNA"/>
</dbReference>
<reference evidence="2 3" key="1">
    <citation type="journal article" date="2011" name="Int. J. Syst. Evol. Microbiol.">
        <title>Allobacillus halotolerans gen. nov., sp. nov. isolated from shrimp paste.</title>
        <authorList>
            <person name="Sheu S.Y."/>
            <person name="Arun A.B."/>
            <person name="Jiang S.R."/>
            <person name="Young C.C."/>
            <person name="Chen W.M."/>
        </authorList>
    </citation>
    <scope>NUCLEOTIDE SEQUENCE [LARGE SCALE GENOMIC DNA]</scope>
    <source>
        <strain evidence="2 3">LMG 24826</strain>
    </source>
</reference>
<dbReference type="Pfam" id="PF13673">
    <property type="entry name" value="Acetyltransf_10"/>
    <property type="match status" value="1"/>
</dbReference>
<organism evidence="2 3">
    <name type="scientific">Allobacillus halotolerans</name>
    <dbReference type="NCBI Taxonomy" id="570278"/>
    <lineage>
        <taxon>Bacteria</taxon>
        <taxon>Bacillati</taxon>
        <taxon>Bacillota</taxon>
        <taxon>Bacilli</taxon>
        <taxon>Bacillales</taxon>
        <taxon>Bacillaceae</taxon>
        <taxon>Allobacillus</taxon>
    </lineage>
</organism>
<name>A0ABS6GS15_9BACI</name>
<evidence type="ECO:0000259" key="1">
    <source>
        <dbReference type="PROSITE" id="PS51186"/>
    </source>
</evidence>
<comment type="caution">
    <text evidence="2">The sequence shown here is derived from an EMBL/GenBank/DDBJ whole genome shotgun (WGS) entry which is preliminary data.</text>
</comment>
<dbReference type="PROSITE" id="PS51186">
    <property type="entry name" value="GNAT"/>
    <property type="match status" value="1"/>
</dbReference>
<dbReference type="RefSeq" id="WP_216687428.1">
    <property type="nucleotide sequence ID" value="NZ_CAUPKR010000010.1"/>
</dbReference>
<dbReference type="InterPro" id="IPR053144">
    <property type="entry name" value="Acetyltransferase_Butenolide"/>
</dbReference>
<dbReference type="InterPro" id="IPR000182">
    <property type="entry name" value="GNAT_dom"/>
</dbReference>
<evidence type="ECO:0000313" key="3">
    <source>
        <dbReference type="Proteomes" id="UP000812672"/>
    </source>
</evidence>
<dbReference type="PANTHER" id="PTHR43233:SF1">
    <property type="entry name" value="FAMILY N-ACETYLTRANSFERASE, PUTATIVE (AFU_ORTHOLOGUE AFUA_6G03350)-RELATED"/>
    <property type="match status" value="1"/>
</dbReference>
<dbReference type="Proteomes" id="UP000812672">
    <property type="component" value="Unassembled WGS sequence"/>
</dbReference>
<dbReference type="CDD" id="cd04301">
    <property type="entry name" value="NAT_SF"/>
    <property type="match status" value="1"/>
</dbReference>
<accession>A0ABS6GS15</accession>
<sequence length="138" mass="16026">MNIHYSENQTLNAENVKALYEDAQWTLYTKDMPRLMQAIDQSLSVITAWDRDRLVGLIRVVGDGLTIIYIQDIIVLREYQKEGIGSELMKQILAKYSDVRQKVLLTDDAPDVRQFYEKNNFRSCDQGELVAFVQLNNH</sequence>
<keyword evidence="3" id="KW-1185">Reference proteome</keyword>